<evidence type="ECO:0000256" key="3">
    <source>
        <dbReference type="ARBA" id="ARBA00022571"/>
    </source>
</evidence>
<comment type="similarity">
    <text evidence="6">Belongs to the lyase 1 family. Argininosuccinate lyase subfamily.</text>
</comment>
<dbReference type="GO" id="GO:0042450">
    <property type="term" value="P:L-arginine biosynthetic process via ornithine"/>
    <property type="evidence" value="ECO:0007669"/>
    <property type="project" value="UniProtKB-UniRule"/>
</dbReference>
<dbReference type="AlphaFoldDB" id="A0A8A0RLF9"/>
<evidence type="ECO:0000256" key="5">
    <source>
        <dbReference type="ARBA" id="ARBA00023239"/>
    </source>
</evidence>
<organism evidence="9 10">
    <name type="scientific">Koleobacter methoxysyntrophicus</name>
    <dbReference type="NCBI Taxonomy" id="2751313"/>
    <lineage>
        <taxon>Bacteria</taxon>
        <taxon>Bacillati</taxon>
        <taxon>Bacillota</taxon>
        <taxon>Clostridia</taxon>
        <taxon>Koleobacterales</taxon>
        <taxon>Koleobacteraceae</taxon>
        <taxon>Koleobacter</taxon>
    </lineage>
</organism>
<comment type="catalytic activity">
    <reaction evidence="6">
        <text>2-(N(omega)-L-arginino)succinate = fumarate + L-arginine</text>
        <dbReference type="Rhea" id="RHEA:24020"/>
        <dbReference type="ChEBI" id="CHEBI:29806"/>
        <dbReference type="ChEBI" id="CHEBI:32682"/>
        <dbReference type="ChEBI" id="CHEBI:57472"/>
        <dbReference type="EC" id="4.3.2.1"/>
    </reaction>
</comment>
<keyword evidence="4 6" id="KW-0028">Amino-acid biosynthesis</keyword>
<dbReference type="InterPro" id="IPR029419">
    <property type="entry name" value="Arg_succ_lyase_C"/>
</dbReference>
<dbReference type="CDD" id="cd01359">
    <property type="entry name" value="Argininosuccinate_lyase"/>
    <property type="match status" value="1"/>
</dbReference>
<gene>
    <name evidence="6 9" type="primary">argH</name>
    <name evidence="9" type="ORF">H0A61_00617</name>
</gene>
<evidence type="ECO:0000259" key="8">
    <source>
        <dbReference type="Pfam" id="PF14698"/>
    </source>
</evidence>
<dbReference type="InterPro" id="IPR000362">
    <property type="entry name" value="Fumarate_lyase_fam"/>
</dbReference>
<sequence length="469" mass="53468">MKKMWGGRFTKTTDTRVEMFTSSLSFDKRLYKQDIKGSIAHTKMLVKTGIISREEGAQIIKGLVEIRDEIEKGKFPFRTEYEDIHMNIEKRLIEKIGPVGGKLHTARSRNDQVTLDVHLYMKEEISLILEMIAAFQKVLVEKAAENIYTIMPGYTHLQRAQPVSLGHHLMAYYNMLERDYQRFKDCYDRTDMMPLGAGALAGTTFPIDREYTAKVLGFSKIYENSIDAVSDRDFIMEFLAASAILMTHLSRLGEELVLWSTSEFSFIELDDSFTTGSSIMPQKKNPDVAELVRGKSGRVFGNLMALLAVMKSLPLAYHTDMQEDKERLFDTLDTVKACLKVMPPMIASMKIKKENMEKAAKGDFTNATDVADYLVRKGMPFRYAHEVVGKMVLYCLEKGKDLYSLTLKELKSFSDSFEDDIMDYISLQNCVKSRKSLGGTAFEEVEKAVNKARVYLESRENPLDEKICV</sequence>
<dbReference type="SUPFAM" id="SSF48557">
    <property type="entry name" value="L-aspartase-like"/>
    <property type="match status" value="1"/>
</dbReference>
<dbReference type="InterPro" id="IPR022761">
    <property type="entry name" value="Fumarate_lyase_N"/>
</dbReference>
<evidence type="ECO:0000256" key="2">
    <source>
        <dbReference type="ARBA" id="ARBA00012338"/>
    </source>
</evidence>
<feature type="domain" description="Fumarate lyase N-terminal" evidence="7">
    <location>
        <begin position="7"/>
        <end position="301"/>
    </location>
</feature>
<dbReference type="FunFam" id="1.10.40.30:FF:000001">
    <property type="entry name" value="Argininosuccinate lyase"/>
    <property type="match status" value="1"/>
</dbReference>
<accession>A0A8A0RLF9</accession>
<dbReference type="RefSeq" id="WP_206708517.1">
    <property type="nucleotide sequence ID" value="NZ_CP059066.1"/>
</dbReference>
<comment type="pathway">
    <text evidence="1 6">Amino-acid biosynthesis; L-arginine biosynthesis; L-arginine from L-ornithine and carbamoyl phosphate: step 3/3.</text>
</comment>
<dbReference type="PANTHER" id="PTHR43814">
    <property type="entry name" value="ARGININOSUCCINATE LYASE"/>
    <property type="match status" value="1"/>
</dbReference>
<dbReference type="Pfam" id="PF00206">
    <property type="entry name" value="Lyase_1"/>
    <property type="match status" value="1"/>
</dbReference>
<comment type="subcellular location">
    <subcellularLocation>
        <location evidence="6">Cytoplasm</location>
    </subcellularLocation>
</comment>
<dbReference type="UniPathway" id="UPA00068">
    <property type="reaction ID" value="UER00114"/>
</dbReference>
<feature type="domain" description="Argininosuccinate lyase C-terminal" evidence="8">
    <location>
        <begin position="364"/>
        <end position="432"/>
    </location>
</feature>
<reference evidence="9" key="1">
    <citation type="submission" date="2020-07" db="EMBL/GenBank/DDBJ databases">
        <title>Koleobacter methoxysyntrophicus gen. nov., sp. nov., a novel anaerobic bacterium isolated from deep subsurface oil field and proposal of Koleobacterales ord. nov. in the phylum Firmicutes.</title>
        <authorList>
            <person name="Sakamoto S."/>
            <person name="Tamaki H."/>
        </authorList>
    </citation>
    <scope>NUCLEOTIDE SEQUENCE</scope>
    <source>
        <strain evidence="9">NRmbB1</strain>
    </source>
</reference>
<dbReference type="GO" id="GO:0005829">
    <property type="term" value="C:cytosol"/>
    <property type="evidence" value="ECO:0007669"/>
    <property type="project" value="TreeGrafter"/>
</dbReference>
<dbReference type="InterPro" id="IPR008948">
    <property type="entry name" value="L-Aspartase-like"/>
</dbReference>
<dbReference type="PROSITE" id="PS00163">
    <property type="entry name" value="FUMARATE_LYASES"/>
    <property type="match status" value="1"/>
</dbReference>
<proteinExistence type="inferred from homology"/>
<keyword evidence="10" id="KW-1185">Reference proteome</keyword>
<dbReference type="GO" id="GO:0004056">
    <property type="term" value="F:argininosuccinate lyase activity"/>
    <property type="evidence" value="ECO:0007669"/>
    <property type="project" value="UniProtKB-UniRule"/>
</dbReference>
<dbReference type="EMBL" id="CP059066">
    <property type="protein sequence ID" value="QSQ08297.1"/>
    <property type="molecule type" value="Genomic_DNA"/>
</dbReference>
<dbReference type="Gene3D" id="1.20.200.10">
    <property type="entry name" value="Fumarase/aspartase (Central domain)"/>
    <property type="match status" value="1"/>
</dbReference>
<dbReference type="Gene3D" id="1.10.40.30">
    <property type="entry name" value="Fumarase/aspartase (C-terminal domain)"/>
    <property type="match status" value="1"/>
</dbReference>
<dbReference type="FunFam" id="1.10.275.10:FF:000002">
    <property type="entry name" value="Argininosuccinate lyase"/>
    <property type="match status" value="1"/>
</dbReference>
<dbReference type="PRINTS" id="PR00149">
    <property type="entry name" value="FUMRATELYASE"/>
</dbReference>
<dbReference type="Proteomes" id="UP000662904">
    <property type="component" value="Chromosome"/>
</dbReference>
<dbReference type="EC" id="4.3.2.1" evidence="2 6"/>
<dbReference type="PANTHER" id="PTHR43814:SF1">
    <property type="entry name" value="ARGININOSUCCINATE LYASE"/>
    <property type="match status" value="1"/>
</dbReference>
<keyword evidence="3 6" id="KW-0055">Arginine biosynthesis</keyword>
<name>A0A8A0RLF9_9FIRM</name>
<dbReference type="FunFam" id="1.20.200.10:FF:000002">
    <property type="entry name" value="Argininosuccinate lyase"/>
    <property type="match status" value="1"/>
</dbReference>
<keyword evidence="6" id="KW-0963">Cytoplasm</keyword>
<dbReference type="InterPro" id="IPR024083">
    <property type="entry name" value="Fumarase/histidase_N"/>
</dbReference>
<evidence type="ECO:0000313" key="10">
    <source>
        <dbReference type="Proteomes" id="UP000662904"/>
    </source>
</evidence>
<dbReference type="Pfam" id="PF14698">
    <property type="entry name" value="ASL_C2"/>
    <property type="match status" value="1"/>
</dbReference>
<evidence type="ECO:0000256" key="4">
    <source>
        <dbReference type="ARBA" id="ARBA00022605"/>
    </source>
</evidence>
<dbReference type="PRINTS" id="PR00145">
    <property type="entry name" value="ARGSUCLYASE"/>
</dbReference>
<evidence type="ECO:0000256" key="1">
    <source>
        <dbReference type="ARBA" id="ARBA00004941"/>
    </source>
</evidence>
<dbReference type="InterPro" id="IPR020557">
    <property type="entry name" value="Fumarate_lyase_CS"/>
</dbReference>
<evidence type="ECO:0000313" key="9">
    <source>
        <dbReference type="EMBL" id="QSQ08297.1"/>
    </source>
</evidence>
<dbReference type="Gene3D" id="1.10.275.10">
    <property type="entry name" value="Fumarase/aspartase (N-terminal domain)"/>
    <property type="match status" value="1"/>
</dbReference>
<dbReference type="NCBIfam" id="TIGR00838">
    <property type="entry name" value="argH"/>
    <property type="match status" value="1"/>
</dbReference>
<dbReference type="InterPro" id="IPR009049">
    <property type="entry name" value="Argininosuccinate_lyase"/>
</dbReference>
<keyword evidence="5 6" id="KW-0456">Lyase</keyword>
<evidence type="ECO:0000256" key="6">
    <source>
        <dbReference type="HAMAP-Rule" id="MF_00006"/>
    </source>
</evidence>
<dbReference type="HAMAP" id="MF_00006">
    <property type="entry name" value="Arg_succ_lyase"/>
    <property type="match status" value="1"/>
</dbReference>
<protein>
    <recommendedName>
        <fullName evidence="2 6">Argininosuccinate lyase</fullName>
        <shortName evidence="6">ASAL</shortName>
        <ecNumber evidence="2 6">4.3.2.1</ecNumber>
    </recommendedName>
    <alternativeName>
        <fullName evidence="6">Arginosuccinase</fullName>
    </alternativeName>
</protein>
<dbReference type="KEGG" id="kme:H0A61_00617"/>
<evidence type="ECO:0000259" key="7">
    <source>
        <dbReference type="Pfam" id="PF00206"/>
    </source>
</evidence>